<name>Q7VE90_PROMA</name>
<evidence type="ECO:0000313" key="2">
    <source>
        <dbReference type="EMBL" id="AAP99169.1"/>
    </source>
</evidence>
<dbReference type="OrthoDB" id="485863at2"/>
<dbReference type="EMBL" id="AE017126">
    <property type="protein sequence ID" value="AAP99169.1"/>
    <property type="molecule type" value="Genomic_DNA"/>
</dbReference>
<dbReference type="EnsemblBacteria" id="AAP99169">
    <property type="protein sequence ID" value="AAP99169"/>
    <property type="gene ID" value="Pro_0123"/>
</dbReference>
<gene>
    <name evidence="2" type="primary">folP</name>
    <name evidence="2" type="ordered locus">Pro_0123</name>
</gene>
<evidence type="ECO:0000259" key="1">
    <source>
        <dbReference type="Pfam" id="PF14251"/>
    </source>
</evidence>
<dbReference type="Pfam" id="PF14251">
    <property type="entry name" value="PterinBD-DUF4346"/>
    <property type="match status" value="1"/>
</dbReference>
<protein>
    <submittedName>
        <fullName evidence="2">Dihydropteroate synthase</fullName>
    </submittedName>
</protein>
<dbReference type="Proteomes" id="UP000001420">
    <property type="component" value="Chromosome"/>
</dbReference>
<accession>Q7VE90</accession>
<dbReference type="PIRSF" id="PIRSF037673">
    <property type="entry name" value="UCP037673"/>
    <property type="match status" value="1"/>
</dbReference>
<dbReference type="STRING" id="167539.Pro_0123"/>
<reference evidence="2 3" key="1">
    <citation type="journal article" date="2003" name="Proc. Natl. Acad. Sci. U.S.A.">
        <title>Genome sequence of the cyanobacterium Prochlorococcus marinus SS120, a nearly minimal oxyphototrophic genome.</title>
        <authorList>
            <person name="Dufresne A."/>
            <person name="Salanoubat M."/>
            <person name="Partensky F."/>
            <person name="Artiguenave F."/>
            <person name="Axmann I.M."/>
            <person name="Barbe V."/>
            <person name="Duprat S."/>
            <person name="Galperin M.Y."/>
            <person name="Koonin E.V."/>
            <person name="Le Gall F."/>
            <person name="Makarova K.S."/>
            <person name="Ostrowski M."/>
            <person name="Oztas S."/>
            <person name="Robert C."/>
            <person name="Rogozin I.B."/>
            <person name="Scanlan D.J."/>
            <person name="Tandeau de Marsac N."/>
            <person name="Weissenbach J."/>
            <person name="Wincker P."/>
            <person name="Wolf Y.I."/>
            <person name="Hess W.R."/>
        </authorList>
    </citation>
    <scope>NUCLEOTIDE SEQUENCE [LARGE SCALE GENOMIC DNA]</scope>
    <source>
        <strain evidence="3">SARG / CCMP1375 / SS120</strain>
    </source>
</reference>
<proteinExistence type="predicted"/>
<dbReference type="AlphaFoldDB" id="Q7VE90"/>
<feature type="domain" description="DUF4346" evidence="1">
    <location>
        <begin position="26"/>
        <end position="131"/>
    </location>
</feature>
<organism evidence="2 3">
    <name type="scientific">Prochlorococcus marinus (strain SARG / CCMP1375 / SS120)</name>
    <dbReference type="NCBI Taxonomy" id="167539"/>
    <lineage>
        <taxon>Bacteria</taxon>
        <taxon>Bacillati</taxon>
        <taxon>Cyanobacteriota</taxon>
        <taxon>Cyanophyceae</taxon>
        <taxon>Synechococcales</taxon>
        <taxon>Prochlorococcaceae</taxon>
        <taxon>Prochlorococcus</taxon>
    </lineage>
</organism>
<sequence>MKQILSQKEQFINNLDEKYSQRFIELDPSGYFLIKVSHETNELIVEHFSNNIDETGLATDPETGEPLKCNDNKERSPIKVFKGKSAKEIGIQITEGHVPKPLTKLDHALYLGRELQKAEFCLTNGKPYVQD</sequence>
<dbReference type="PATRIC" id="fig|167539.5.peg.128"/>
<dbReference type="RefSeq" id="WP_011124278.1">
    <property type="nucleotide sequence ID" value="NC_005042.1"/>
</dbReference>
<dbReference type="HOGENOM" id="CLU_152500_0_0_3"/>
<dbReference type="eggNOG" id="ENOG502ZQ0M">
    <property type="taxonomic scope" value="Bacteria"/>
</dbReference>
<evidence type="ECO:0000313" key="3">
    <source>
        <dbReference type="Proteomes" id="UP000001420"/>
    </source>
</evidence>
<keyword evidence="3" id="KW-1185">Reference proteome</keyword>
<dbReference type="InterPro" id="IPR025595">
    <property type="entry name" value="PterinBD-DUF4346"/>
</dbReference>
<dbReference type="KEGG" id="pma:Pro_0123"/>
<dbReference type="InterPro" id="IPR017260">
    <property type="entry name" value="UCP037673"/>
</dbReference>